<dbReference type="AlphaFoldDB" id="A0A8B8MKM8"/>
<organism evidence="2 3">
    <name type="scientific">Abrus precatorius</name>
    <name type="common">Indian licorice</name>
    <name type="synonym">Glycine abrus</name>
    <dbReference type="NCBI Taxonomy" id="3816"/>
    <lineage>
        <taxon>Eukaryota</taxon>
        <taxon>Viridiplantae</taxon>
        <taxon>Streptophyta</taxon>
        <taxon>Embryophyta</taxon>
        <taxon>Tracheophyta</taxon>
        <taxon>Spermatophyta</taxon>
        <taxon>Magnoliopsida</taxon>
        <taxon>eudicotyledons</taxon>
        <taxon>Gunneridae</taxon>
        <taxon>Pentapetalae</taxon>
        <taxon>rosids</taxon>
        <taxon>fabids</taxon>
        <taxon>Fabales</taxon>
        <taxon>Fabaceae</taxon>
        <taxon>Papilionoideae</taxon>
        <taxon>50 kb inversion clade</taxon>
        <taxon>NPAAA clade</taxon>
        <taxon>indigoferoid/millettioid clade</taxon>
        <taxon>Abreae</taxon>
        <taxon>Abrus</taxon>
    </lineage>
</organism>
<gene>
    <name evidence="3" type="primary">LOC113874435</name>
</gene>
<protein>
    <submittedName>
        <fullName evidence="3">Uncharacterized protein LOC113874435</fullName>
    </submittedName>
</protein>
<dbReference type="Gene3D" id="2.40.70.10">
    <property type="entry name" value="Acid Proteases"/>
    <property type="match status" value="1"/>
</dbReference>
<dbReference type="SUPFAM" id="SSF50630">
    <property type="entry name" value="Acid proteases"/>
    <property type="match status" value="1"/>
</dbReference>
<dbReference type="Proteomes" id="UP000694853">
    <property type="component" value="Unplaced"/>
</dbReference>
<reference evidence="2" key="1">
    <citation type="journal article" date="2019" name="Toxins">
        <title>Detection of Abrin-Like and Prepropulchellin-Like Toxin Genes and Transcripts Using Whole Genome Sequencing and Full-Length Transcript Sequencing of Abrus precatorius.</title>
        <authorList>
            <person name="Hovde B.T."/>
            <person name="Daligault H.E."/>
            <person name="Hanschen E.R."/>
            <person name="Kunde Y.A."/>
            <person name="Johnson M.B."/>
            <person name="Starkenburg S.R."/>
            <person name="Johnson S.L."/>
        </authorList>
    </citation>
    <scope>NUCLEOTIDE SEQUENCE [LARGE SCALE GENOMIC DNA]</scope>
</reference>
<sequence>MCRDASKKSGSVSTSQRPELRESTGPKLSIPRKVFAMSGVEALQSEELIRGKYVIKGRLLDVLFDSSAMHSFVSVDCVKCLGWSVIELPCNVVVTTPTGKLVVTSWVCLGFSMMVHGRSFDADFIYLPHSQLDLIWGMDWLSTNHVSLDCKEKTSIFGALTSEIPKLLSQSAWENTVNAKAFMVMFSLEAESGALML</sequence>
<proteinExistence type="predicted"/>
<name>A0A8B8MKM8_ABRPR</name>
<dbReference type="CDD" id="cd00303">
    <property type="entry name" value="retropepsin_like"/>
    <property type="match status" value="1"/>
</dbReference>
<dbReference type="InterPro" id="IPR032567">
    <property type="entry name" value="RTL1-rel"/>
</dbReference>
<dbReference type="GeneID" id="113874435"/>
<reference evidence="3" key="2">
    <citation type="submission" date="2025-08" db="UniProtKB">
        <authorList>
            <consortium name="RefSeq"/>
        </authorList>
    </citation>
    <scope>IDENTIFICATION</scope>
    <source>
        <tissue evidence="3">Young leaves</tissue>
    </source>
</reference>
<dbReference type="InterPro" id="IPR021109">
    <property type="entry name" value="Peptidase_aspartic_dom_sf"/>
</dbReference>
<dbReference type="PANTHER" id="PTHR15503:SF45">
    <property type="entry name" value="RNA-DIRECTED DNA POLYMERASE HOMOLOG"/>
    <property type="match status" value="1"/>
</dbReference>
<feature type="compositionally biased region" description="Polar residues" evidence="1">
    <location>
        <begin position="8"/>
        <end position="17"/>
    </location>
</feature>
<dbReference type="Pfam" id="PF08284">
    <property type="entry name" value="RVP_2"/>
    <property type="match status" value="1"/>
</dbReference>
<accession>A0A8B8MKM8</accession>
<dbReference type="PANTHER" id="PTHR15503">
    <property type="entry name" value="LDOC1 RELATED"/>
    <property type="match status" value="1"/>
</dbReference>
<evidence type="ECO:0000256" key="1">
    <source>
        <dbReference type="SAM" id="MobiDB-lite"/>
    </source>
</evidence>
<dbReference type="OrthoDB" id="1436782at2759"/>
<evidence type="ECO:0000313" key="2">
    <source>
        <dbReference type="Proteomes" id="UP000694853"/>
    </source>
</evidence>
<feature type="region of interest" description="Disordered" evidence="1">
    <location>
        <begin position="1"/>
        <end position="25"/>
    </location>
</feature>
<dbReference type="RefSeq" id="XP_027368458.1">
    <property type="nucleotide sequence ID" value="XM_027512657.1"/>
</dbReference>
<keyword evidence="2" id="KW-1185">Reference proteome</keyword>
<evidence type="ECO:0000313" key="3">
    <source>
        <dbReference type="RefSeq" id="XP_027368458.1"/>
    </source>
</evidence>
<dbReference type="KEGG" id="aprc:113874435"/>